<sequence length="247" mass="27475">MTRKMELPGKAVRKSSYWNRQIFYACCVLVLMAAAFAALYCGVLYGLKDDTELTPENNVTSSAENGIPMSPQSVEINPPTPPQPMSNSTTNADAENVPYVTESIPAPTSSSKEMSGSQCVPRNLAFCNNTLNYTETVYPNLSGDLSEDDFVRSWAFLQTVIDSYCHPLIEQFVCQAAQPECRPNDKMPIGPCRQLCLEVAKACDPHIWSILEKEKMMFNCEQYAMVDDLNLCFSSMPITPSYVNAKM</sequence>
<accession>E9GMG3</accession>
<dbReference type="InterPro" id="IPR015526">
    <property type="entry name" value="Frizzled/SFRP"/>
</dbReference>
<feature type="compositionally biased region" description="Polar residues" evidence="4">
    <location>
        <begin position="56"/>
        <end position="75"/>
    </location>
</feature>
<comment type="caution">
    <text evidence="3">Lacks conserved residue(s) required for the propagation of feature annotation.</text>
</comment>
<feature type="region of interest" description="Disordered" evidence="4">
    <location>
        <begin position="56"/>
        <end position="92"/>
    </location>
</feature>
<feature type="disulfide bond" evidence="3">
    <location>
        <begin position="165"/>
        <end position="203"/>
    </location>
</feature>
<dbReference type="EMBL" id="GL732552">
    <property type="protein sequence ID" value="EFX79362.1"/>
    <property type="molecule type" value="Genomic_DNA"/>
</dbReference>
<feature type="transmembrane region" description="Helical" evidence="5">
    <location>
        <begin position="21"/>
        <end position="47"/>
    </location>
</feature>
<feature type="disulfide bond" evidence="3">
    <location>
        <begin position="196"/>
        <end position="220"/>
    </location>
</feature>
<evidence type="ECO:0000256" key="1">
    <source>
        <dbReference type="ARBA" id="ARBA00022473"/>
    </source>
</evidence>
<dbReference type="CDD" id="cd07066">
    <property type="entry name" value="CRD_FZ"/>
    <property type="match status" value="1"/>
</dbReference>
<keyword evidence="5" id="KW-0472">Membrane</keyword>
<evidence type="ECO:0000313" key="8">
    <source>
        <dbReference type="Proteomes" id="UP000000305"/>
    </source>
</evidence>
<dbReference type="PANTHER" id="PTHR11309">
    <property type="entry name" value="FRIZZLED"/>
    <property type="match status" value="1"/>
</dbReference>
<evidence type="ECO:0000259" key="6">
    <source>
        <dbReference type="PROSITE" id="PS50038"/>
    </source>
</evidence>
<keyword evidence="5" id="KW-0812">Transmembrane</keyword>
<proteinExistence type="predicted"/>
<dbReference type="Gene3D" id="1.10.2000.10">
    <property type="entry name" value="Frizzled cysteine-rich domain"/>
    <property type="match status" value="1"/>
</dbReference>
<dbReference type="Proteomes" id="UP000000305">
    <property type="component" value="Unassembled WGS sequence"/>
</dbReference>
<dbReference type="OrthoDB" id="6344610at2759"/>
<feature type="domain" description="FZ" evidence="6">
    <location>
        <begin position="114"/>
        <end position="235"/>
    </location>
</feature>
<name>E9GMG3_DAPPU</name>
<keyword evidence="5" id="KW-1133">Transmembrane helix</keyword>
<keyword evidence="2 3" id="KW-1015">Disulfide bond</keyword>
<dbReference type="SUPFAM" id="SSF63501">
    <property type="entry name" value="Frizzled cysteine-rich domain"/>
    <property type="match status" value="1"/>
</dbReference>
<evidence type="ECO:0000256" key="2">
    <source>
        <dbReference type="ARBA" id="ARBA00023157"/>
    </source>
</evidence>
<evidence type="ECO:0000256" key="3">
    <source>
        <dbReference type="PROSITE-ProRule" id="PRU00090"/>
    </source>
</evidence>
<reference evidence="7 8" key="1">
    <citation type="journal article" date="2011" name="Science">
        <title>The ecoresponsive genome of Daphnia pulex.</title>
        <authorList>
            <person name="Colbourne J.K."/>
            <person name="Pfrender M.E."/>
            <person name="Gilbert D."/>
            <person name="Thomas W.K."/>
            <person name="Tucker A."/>
            <person name="Oakley T.H."/>
            <person name="Tokishita S."/>
            <person name="Aerts A."/>
            <person name="Arnold G.J."/>
            <person name="Basu M.K."/>
            <person name="Bauer D.J."/>
            <person name="Caceres C.E."/>
            <person name="Carmel L."/>
            <person name="Casola C."/>
            <person name="Choi J.H."/>
            <person name="Detter J.C."/>
            <person name="Dong Q."/>
            <person name="Dusheyko S."/>
            <person name="Eads B.D."/>
            <person name="Frohlich T."/>
            <person name="Geiler-Samerotte K.A."/>
            <person name="Gerlach D."/>
            <person name="Hatcher P."/>
            <person name="Jogdeo S."/>
            <person name="Krijgsveld J."/>
            <person name="Kriventseva E.V."/>
            <person name="Kultz D."/>
            <person name="Laforsch C."/>
            <person name="Lindquist E."/>
            <person name="Lopez J."/>
            <person name="Manak J.R."/>
            <person name="Muller J."/>
            <person name="Pangilinan J."/>
            <person name="Patwardhan R.P."/>
            <person name="Pitluck S."/>
            <person name="Pritham E.J."/>
            <person name="Rechtsteiner A."/>
            <person name="Rho M."/>
            <person name="Rogozin I.B."/>
            <person name="Sakarya O."/>
            <person name="Salamov A."/>
            <person name="Schaack S."/>
            <person name="Shapiro H."/>
            <person name="Shiga Y."/>
            <person name="Skalitzky C."/>
            <person name="Smith Z."/>
            <person name="Souvorov A."/>
            <person name="Sung W."/>
            <person name="Tang Z."/>
            <person name="Tsuchiya D."/>
            <person name="Tu H."/>
            <person name="Vos H."/>
            <person name="Wang M."/>
            <person name="Wolf Y.I."/>
            <person name="Yamagata H."/>
            <person name="Yamada T."/>
            <person name="Ye Y."/>
            <person name="Shaw J.R."/>
            <person name="Andrews J."/>
            <person name="Crease T.J."/>
            <person name="Tang H."/>
            <person name="Lucas S.M."/>
            <person name="Robertson H.M."/>
            <person name="Bork P."/>
            <person name="Koonin E.V."/>
            <person name="Zdobnov E.M."/>
            <person name="Grigoriev I.V."/>
            <person name="Lynch M."/>
            <person name="Boore J.L."/>
        </authorList>
    </citation>
    <scope>NUCLEOTIDE SEQUENCE [LARGE SCALE GENOMIC DNA]</scope>
</reference>
<dbReference type="AlphaFoldDB" id="E9GMG3"/>
<keyword evidence="8" id="KW-1185">Reference proteome</keyword>
<dbReference type="PANTHER" id="PTHR11309:SF47">
    <property type="entry name" value="FRIZZLED"/>
    <property type="match status" value="1"/>
</dbReference>
<dbReference type="HOGENOM" id="CLU_1125513_0_0_1"/>
<evidence type="ECO:0000313" key="7">
    <source>
        <dbReference type="EMBL" id="EFX79362.1"/>
    </source>
</evidence>
<evidence type="ECO:0000256" key="5">
    <source>
        <dbReference type="SAM" id="Phobius"/>
    </source>
</evidence>
<gene>
    <name evidence="7" type="ORF">DAPPUDRAFT_304878</name>
</gene>
<dbReference type="PROSITE" id="PS50038">
    <property type="entry name" value="FZ"/>
    <property type="match status" value="1"/>
</dbReference>
<dbReference type="InterPro" id="IPR036790">
    <property type="entry name" value="Frizzled_dom_sf"/>
</dbReference>
<keyword evidence="1" id="KW-0217">Developmental protein</keyword>
<dbReference type="PhylomeDB" id="E9GMG3"/>
<evidence type="ECO:0000256" key="4">
    <source>
        <dbReference type="SAM" id="MobiDB-lite"/>
    </source>
</evidence>
<dbReference type="InParanoid" id="E9GMG3"/>
<organism evidence="7 8">
    <name type="scientific">Daphnia pulex</name>
    <name type="common">Water flea</name>
    <dbReference type="NCBI Taxonomy" id="6669"/>
    <lineage>
        <taxon>Eukaryota</taxon>
        <taxon>Metazoa</taxon>
        <taxon>Ecdysozoa</taxon>
        <taxon>Arthropoda</taxon>
        <taxon>Crustacea</taxon>
        <taxon>Branchiopoda</taxon>
        <taxon>Diplostraca</taxon>
        <taxon>Cladocera</taxon>
        <taxon>Anomopoda</taxon>
        <taxon>Daphniidae</taxon>
        <taxon>Daphnia</taxon>
    </lineage>
</organism>
<protein>
    <recommendedName>
        <fullName evidence="6">FZ domain-containing protein</fullName>
    </recommendedName>
</protein>
<dbReference type="KEGG" id="dpx:DAPPUDRAFT_304878"/>
<dbReference type="Pfam" id="PF01392">
    <property type="entry name" value="Fz"/>
    <property type="match status" value="1"/>
</dbReference>
<dbReference type="InterPro" id="IPR020067">
    <property type="entry name" value="Frizzled_dom"/>
</dbReference>
<dbReference type="STRING" id="6669.E9GMG3"/>